<dbReference type="STRING" id="1122214.Mame_03184"/>
<keyword evidence="3" id="KW-1185">Reference proteome</keyword>
<dbReference type="EMBL" id="CP020330">
    <property type="protein sequence ID" value="AQZ52496.1"/>
    <property type="molecule type" value="Genomic_DNA"/>
</dbReference>
<dbReference type="PANTHER" id="PTHR46211:SF1">
    <property type="entry name" value="GLYCEROPHOSPHODIESTER PHOSPHODIESTERASE, CYTOPLASMIC"/>
    <property type="match status" value="1"/>
</dbReference>
<gene>
    <name evidence="2" type="ORF">Mame_03184</name>
</gene>
<dbReference type="Pfam" id="PF03009">
    <property type="entry name" value="GDPD"/>
    <property type="match status" value="1"/>
</dbReference>
<proteinExistence type="predicted"/>
<evidence type="ECO:0000259" key="1">
    <source>
        <dbReference type="PROSITE" id="PS51704"/>
    </source>
</evidence>
<sequence length="239" mass="25788">MRTWLTANPIAHRGYHDMNRAIWENTLPAFQRAIDAGFAIECDIHLSADGVPLVFHDDELQRLCGRDGAIEDLTAAEAKTIAVGGTGATIPTLTDLFDVCGGRVPLVIELKASRADPQAFAEATLAALSGYDGPVALMSFDAALLSALKQAGAAQPLGLTAEGKSEEALAAHRKAFAIGLDFVSYYYDHLPNEFVAGLRAKSVPVITWTVRDEDARRRTFLNADQMTFEGFDPRQSAPL</sequence>
<evidence type="ECO:0000313" key="2">
    <source>
        <dbReference type="EMBL" id="AQZ52496.1"/>
    </source>
</evidence>
<dbReference type="SUPFAM" id="SSF51695">
    <property type="entry name" value="PLC-like phosphodiesterases"/>
    <property type="match status" value="1"/>
</dbReference>
<dbReference type="Gene3D" id="3.20.20.190">
    <property type="entry name" value="Phosphatidylinositol (PI) phosphodiesterase"/>
    <property type="match status" value="1"/>
</dbReference>
<accession>A0A1U9Z497</accession>
<feature type="domain" description="GP-PDE" evidence="1">
    <location>
        <begin position="7"/>
        <end position="239"/>
    </location>
</feature>
<dbReference type="KEGG" id="mmed:Mame_03184"/>
<reference evidence="2 3" key="1">
    <citation type="submission" date="2017-03" db="EMBL/GenBank/DDBJ databases">
        <title>Foreign affairs: Plasmid Transfer between Roseobacters and Rhizobia.</title>
        <authorList>
            <person name="Bartling P."/>
            <person name="Bunk B."/>
            <person name="Overmann J."/>
            <person name="Brinkmann H."/>
            <person name="Petersen J."/>
        </authorList>
    </citation>
    <scope>NUCLEOTIDE SEQUENCE [LARGE SCALE GENOMIC DNA]</scope>
    <source>
        <strain evidence="2 3">MACL11</strain>
    </source>
</reference>
<dbReference type="CDD" id="cd08585">
    <property type="entry name" value="GDPD_like_3"/>
    <property type="match status" value="1"/>
</dbReference>
<evidence type="ECO:0000313" key="3">
    <source>
        <dbReference type="Proteomes" id="UP000191135"/>
    </source>
</evidence>
<dbReference type="Proteomes" id="UP000191135">
    <property type="component" value="Chromosome"/>
</dbReference>
<dbReference type="OrthoDB" id="384721at2"/>
<organism evidence="2 3">
    <name type="scientific">Martelella mediterranea DSM 17316</name>
    <dbReference type="NCBI Taxonomy" id="1122214"/>
    <lineage>
        <taxon>Bacteria</taxon>
        <taxon>Pseudomonadati</taxon>
        <taxon>Pseudomonadota</taxon>
        <taxon>Alphaproteobacteria</taxon>
        <taxon>Hyphomicrobiales</taxon>
        <taxon>Aurantimonadaceae</taxon>
        <taxon>Martelella</taxon>
    </lineage>
</organism>
<dbReference type="InterPro" id="IPR030395">
    <property type="entry name" value="GP_PDE_dom"/>
</dbReference>
<dbReference type="AlphaFoldDB" id="A0A1U9Z497"/>
<name>A0A1U9Z497_9HYPH</name>
<dbReference type="PANTHER" id="PTHR46211">
    <property type="entry name" value="GLYCEROPHOSPHORYL DIESTER PHOSPHODIESTERASE"/>
    <property type="match status" value="1"/>
</dbReference>
<dbReference type="InterPro" id="IPR017946">
    <property type="entry name" value="PLC-like_Pdiesterase_TIM-brl"/>
</dbReference>
<dbReference type="RefSeq" id="WP_018064174.1">
    <property type="nucleotide sequence ID" value="NZ_AQWH01000006.1"/>
</dbReference>
<dbReference type="PROSITE" id="PS51704">
    <property type="entry name" value="GP_PDE"/>
    <property type="match status" value="1"/>
</dbReference>
<dbReference type="GO" id="GO:0008081">
    <property type="term" value="F:phosphoric diester hydrolase activity"/>
    <property type="evidence" value="ECO:0007669"/>
    <property type="project" value="InterPro"/>
</dbReference>
<dbReference type="eggNOG" id="COG0584">
    <property type="taxonomic scope" value="Bacteria"/>
</dbReference>
<dbReference type="GO" id="GO:0006629">
    <property type="term" value="P:lipid metabolic process"/>
    <property type="evidence" value="ECO:0007669"/>
    <property type="project" value="InterPro"/>
</dbReference>
<protein>
    <submittedName>
        <fullName evidence="2">Cytoplasmic glycerophosphodiester phosphodiesterase</fullName>
    </submittedName>
</protein>